<dbReference type="OrthoDB" id="8062037at2759"/>
<dbReference type="InterPro" id="IPR013083">
    <property type="entry name" value="Znf_RING/FYVE/PHD"/>
</dbReference>
<keyword evidence="1 3" id="KW-0863">Zinc-finger</keyword>
<sequence length="395" mass="44450">MKIGCVICAGTVQKDAFAAAPCGHAFHLTCLNEWLKHQKTCPQCRESCTPRRTLRLYLEDANTTINMSSQLDQLSAQDLKEKLQEMESLSKEKDEALKKAKKELEEIRQEVTAWQAQCDGAQFKIEKEKAISESLKHKLKLVQSEQEILKEKAKEATELKEKVHTLERIELLLSGTRDEAHEVIFNSSSTSLSNYVIALKSEYDTLNERKVVLQREKDKYLREVTNLKHKVRSLNMDLQSANSDVLTLRADLQSAEVEKDNLRKKVHLLEKALESPNSRTTLQRILESPMPEALAKRQKLMANDCSPQLSTGKDENAEPAASKPISLTEALVPVRKLNNGATSTISSGFNGFGGQSMFIKPKAKAQAKKPFKFAPRAITNDNSKQTKLLAMKLKF</sequence>
<evidence type="ECO:0000313" key="7">
    <source>
        <dbReference type="Proteomes" id="UP000007879"/>
    </source>
</evidence>
<keyword evidence="2" id="KW-0862">Zinc</keyword>
<dbReference type="GO" id="GO:0005634">
    <property type="term" value="C:nucleus"/>
    <property type="evidence" value="ECO:0007669"/>
    <property type="project" value="TreeGrafter"/>
</dbReference>
<feature type="domain" description="RING-type" evidence="5">
    <location>
        <begin position="5"/>
        <end position="45"/>
    </location>
</feature>
<dbReference type="eggNOG" id="KOG0827">
    <property type="taxonomic scope" value="Eukaryota"/>
</dbReference>
<dbReference type="GO" id="GO:0016567">
    <property type="term" value="P:protein ubiquitination"/>
    <property type="evidence" value="ECO:0007669"/>
    <property type="project" value="TreeGrafter"/>
</dbReference>
<evidence type="ECO:0000313" key="6">
    <source>
        <dbReference type="EnsemblMetazoa" id="Aqu2.1.43627_001"/>
    </source>
</evidence>
<dbReference type="EnsemblMetazoa" id="Aqu2.1.43627_001">
    <property type="protein sequence ID" value="Aqu2.1.43627_001"/>
    <property type="gene ID" value="Aqu2.1.43627"/>
</dbReference>
<feature type="coiled-coil region" evidence="4">
    <location>
        <begin position="196"/>
        <end position="272"/>
    </location>
</feature>
<evidence type="ECO:0000256" key="2">
    <source>
        <dbReference type="ARBA" id="ARBA00022833"/>
    </source>
</evidence>
<dbReference type="AlphaFoldDB" id="A0A1X7VU58"/>
<evidence type="ECO:0000256" key="4">
    <source>
        <dbReference type="SAM" id="Coils"/>
    </source>
</evidence>
<proteinExistence type="predicted"/>
<dbReference type="EnsemblMetazoa" id="XM_019995024.1">
    <property type="protein sequence ID" value="XP_019850583.1"/>
    <property type="gene ID" value="LOC100633620"/>
</dbReference>
<reference evidence="7" key="1">
    <citation type="journal article" date="2010" name="Nature">
        <title>The Amphimedon queenslandica genome and the evolution of animal complexity.</title>
        <authorList>
            <person name="Srivastava M."/>
            <person name="Simakov O."/>
            <person name="Chapman J."/>
            <person name="Fahey B."/>
            <person name="Gauthier M.E."/>
            <person name="Mitros T."/>
            <person name="Richards G.S."/>
            <person name="Conaco C."/>
            <person name="Dacre M."/>
            <person name="Hellsten U."/>
            <person name="Larroux C."/>
            <person name="Putnam N.H."/>
            <person name="Stanke M."/>
            <person name="Adamska M."/>
            <person name="Darling A."/>
            <person name="Degnan S.M."/>
            <person name="Oakley T.H."/>
            <person name="Plachetzki D.C."/>
            <person name="Zhai Y."/>
            <person name="Adamski M."/>
            <person name="Calcino A."/>
            <person name="Cummins S.F."/>
            <person name="Goodstein D.M."/>
            <person name="Harris C."/>
            <person name="Jackson D.J."/>
            <person name="Leys S.P."/>
            <person name="Shu S."/>
            <person name="Woodcroft B.J."/>
            <person name="Vervoort M."/>
            <person name="Kosik K.S."/>
            <person name="Manning G."/>
            <person name="Degnan B.M."/>
            <person name="Rokhsar D.S."/>
        </authorList>
    </citation>
    <scope>NUCLEOTIDE SEQUENCE [LARGE SCALE GENOMIC DNA]</scope>
</reference>
<dbReference type="PANTHER" id="PTHR46569:SF1">
    <property type="entry name" value="E3 UBIQUITIN-PROTEIN LIGASE RFWD3-RELATED"/>
    <property type="match status" value="1"/>
</dbReference>
<dbReference type="SUPFAM" id="SSF57850">
    <property type="entry name" value="RING/U-box"/>
    <property type="match status" value="1"/>
</dbReference>
<dbReference type="Proteomes" id="UP000007879">
    <property type="component" value="Unassembled WGS sequence"/>
</dbReference>
<organism evidence="6">
    <name type="scientific">Amphimedon queenslandica</name>
    <name type="common">Sponge</name>
    <dbReference type="NCBI Taxonomy" id="400682"/>
    <lineage>
        <taxon>Eukaryota</taxon>
        <taxon>Metazoa</taxon>
        <taxon>Porifera</taxon>
        <taxon>Demospongiae</taxon>
        <taxon>Heteroscleromorpha</taxon>
        <taxon>Haplosclerida</taxon>
        <taxon>Niphatidae</taxon>
        <taxon>Amphimedon</taxon>
    </lineage>
</organism>
<dbReference type="GO" id="GO:0061630">
    <property type="term" value="F:ubiquitin protein ligase activity"/>
    <property type="evidence" value="ECO:0007669"/>
    <property type="project" value="TreeGrafter"/>
</dbReference>
<feature type="coiled-coil region" evidence="4">
    <location>
        <begin position="76"/>
        <end position="169"/>
    </location>
</feature>
<dbReference type="InterPro" id="IPR052639">
    <property type="entry name" value="TRAIP_ubiq-protein_ligase"/>
</dbReference>
<dbReference type="InterPro" id="IPR001841">
    <property type="entry name" value="Znf_RING"/>
</dbReference>
<dbReference type="GO" id="GO:0031297">
    <property type="term" value="P:replication fork processing"/>
    <property type="evidence" value="ECO:0007669"/>
    <property type="project" value="TreeGrafter"/>
</dbReference>
<dbReference type="PANTHER" id="PTHR46569">
    <property type="entry name" value="E3 UBIQUITIN-PROTEIN LIGASE TRAIP"/>
    <property type="match status" value="1"/>
</dbReference>
<dbReference type="SMART" id="SM00184">
    <property type="entry name" value="RING"/>
    <property type="match status" value="1"/>
</dbReference>
<dbReference type="GO" id="GO:0090734">
    <property type="term" value="C:site of DNA damage"/>
    <property type="evidence" value="ECO:0007669"/>
    <property type="project" value="TreeGrafter"/>
</dbReference>
<evidence type="ECO:0000256" key="3">
    <source>
        <dbReference type="PROSITE-ProRule" id="PRU00175"/>
    </source>
</evidence>
<gene>
    <name evidence="6" type="primary">100633620</name>
</gene>
<dbReference type="Pfam" id="PF13639">
    <property type="entry name" value="zf-RING_2"/>
    <property type="match status" value="1"/>
</dbReference>
<evidence type="ECO:0000259" key="5">
    <source>
        <dbReference type="PROSITE" id="PS50089"/>
    </source>
</evidence>
<evidence type="ECO:0000256" key="1">
    <source>
        <dbReference type="ARBA" id="ARBA00022771"/>
    </source>
</evidence>
<dbReference type="Gene3D" id="3.30.40.10">
    <property type="entry name" value="Zinc/RING finger domain, C3HC4 (zinc finger)"/>
    <property type="match status" value="1"/>
</dbReference>
<dbReference type="PROSITE" id="PS50089">
    <property type="entry name" value="ZF_RING_2"/>
    <property type="match status" value="1"/>
</dbReference>
<dbReference type="STRING" id="400682.A0A1X7VU58"/>
<keyword evidence="1 3" id="KW-0479">Metal-binding</keyword>
<keyword evidence="4" id="KW-0175">Coiled coil</keyword>
<name>A0A1X7VU58_AMPQE</name>
<dbReference type="InParanoid" id="A0A1X7VU58"/>
<keyword evidence="7" id="KW-1185">Reference proteome</keyword>
<dbReference type="OMA" id="GHMFHHS"/>
<dbReference type="KEGG" id="aqu:100633620"/>
<accession>A0A1X7VU58</accession>
<reference evidence="6" key="2">
    <citation type="submission" date="2017-05" db="UniProtKB">
        <authorList>
            <consortium name="EnsemblMetazoa"/>
        </authorList>
    </citation>
    <scope>IDENTIFICATION</scope>
</reference>
<protein>
    <recommendedName>
        <fullName evidence="5">RING-type domain-containing protein</fullName>
    </recommendedName>
</protein>
<dbReference type="GO" id="GO:0008270">
    <property type="term" value="F:zinc ion binding"/>
    <property type="evidence" value="ECO:0007669"/>
    <property type="project" value="UniProtKB-KW"/>
</dbReference>